<dbReference type="Proteomes" id="UP000233440">
    <property type="component" value="Unassembled WGS sequence"/>
</dbReference>
<evidence type="ECO:0000313" key="1">
    <source>
        <dbReference type="EMBL" id="PKR84881.1"/>
    </source>
</evidence>
<sequence length="64" mass="7736">MIIHLLIRGKAVKVKIIDTRPKWMRQEDEQFKCRTFCDEYRKCYTRCGSNCRKFGGDVIPKIRR</sequence>
<evidence type="ECO:0000313" key="2">
    <source>
        <dbReference type="Proteomes" id="UP000233440"/>
    </source>
</evidence>
<organism evidence="1 2">
    <name type="scientific">Heyndrickxia camelliae</name>
    <dbReference type="NCBI Taxonomy" id="1707093"/>
    <lineage>
        <taxon>Bacteria</taxon>
        <taxon>Bacillati</taxon>
        <taxon>Bacillota</taxon>
        <taxon>Bacilli</taxon>
        <taxon>Bacillales</taxon>
        <taxon>Bacillaceae</taxon>
        <taxon>Heyndrickxia</taxon>
    </lineage>
</organism>
<protein>
    <submittedName>
        <fullName evidence="1">Uncharacterized protein</fullName>
    </submittedName>
</protein>
<dbReference type="AlphaFoldDB" id="A0A2N3LJT4"/>
<keyword evidence="2" id="KW-1185">Reference proteome</keyword>
<proteinExistence type="predicted"/>
<gene>
    <name evidence="1" type="ORF">CWO92_10930</name>
</gene>
<comment type="caution">
    <text evidence="1">The sequence shown here is derived from an EMBL/GenBank/DDBJ whole genome shotgun (WGS) entry which is preliminary data.</text>
</comment>
<name>A0A2N3LJT4_9BACI</name>
<dbReference type="EMBL" id="PIQO01000007">
    <property type="protein sequence ID" value="PKR84881.1"/>
    <property type="molecule type" value="Genomic_DNA"/>
</dbReference>
<reference evidence="1 2" key="1">
    <citation type="submission" date="2017-11" db="EMBL/GenBank/DDBJ databases">
        <title>Bacillus camelliae sp. nov., isolated from pu'er tea.</title>
        <authorList>
            <person name="Niu L."/>
        </authorList>
    </citation>
    <scope>NUCLEOTIDE SEQUENCE [LARGE SCALE GENOMIC DNA]</scope>
    <source>
        <strain evidence="1 2">7578-1</strain>
    </source>
</reference>
<accession>A0A2N3LJT4</accession>